<dbReference type="Proteomes" id="UP000175989">
    <property type="component" value="Unassembled WGS sequence"/>
</dbReference>
<dbReference type="RefSeq" id="WP_070249244.1">
    <property type="nucleotide sequence ID" value="NZ_LROM01000090.1"/>
</dbReference>
<dbReference type="SUPFAM" id="SSF55729">
    <property type="entry name" value="Acyl-CoA N-acyltransferases (Nat)"/>
    <property type="match status" value="1"/>
</dbReference>
<dbReference type="GO" id="GO:0008791">
    <property type="term" value="F:arginine N-succinyltransferase activity"/>
    <property type="evidence" value="ECO:0007669"/>
    <property type="project" value="UniProtKB-EC"/>
</dbReference>
<dbReference type="NCBIfam" id="TIGR03243">
    <property type="entry name" value="arg_catab_AOST"/>
    <property type="match status" value="1"/>
</dbReference>
<dbReference type="Pfam" id="PF04958">
    <property type="entry name" value="AstA"/>
    <property type="match status" value="1"/>
</dbReference>
<accession>A0A1E7WJU9</accession>
<organism evidence="4 5">
    <name type="scientific">Duganella phyllosphaerae</name>
    <dbReference type="NCBI Taxonomy" id="762836"/>
    <lineage>
        <taxon>Bacteria</taxon>
        <taxon>Pseudomonadati</taxon>
        <taxon>Pseudomonadota</taxon>
        <taxon>Betaproteobacteria</taxon>
        <taxon>Burkholderiales</taxon>
        <taxon>Oxalobacteraceae</taxon>
        <taxon>Telluria group</taxon>
        <taxon>Duganella</taxon>
    </lineage>
</organism>
<reference evidence="5" key="1">
    <citation type="journal article" date="2016" name="Front. Microbiol.">
        <title>Molecular Keys to the Janthinobacterium and Duganella spp. Interaction with the Plant Pathogen Fusarium graminearum.</title>
        <authorList>
            <person name="Haack F.S."/>
            <person name="Poehlein A."/>
            <person name="Kroger C."/>
            <person name="Voigt C.A."/>
            <person name="Piepenbring M."/>
            <person name="Bode H.B."/>
            <person name="Daniel R."/>
            <person name="Schafer W."/>
            <person name="Streit W.R."/>
        </authorList>
    </citation>
    <scope>NUCLEOTIDE SEQUENCE [LARGE SCALE GENOMIC DNA]</scope>
    <source>
        <strain evidence="5">T54</strain>
    </source>
</reference>
<sequence>MLVVRAIQADDLDALYVMATQVGSGMTTLKPDMKMMGDRLDIAVASFAETIAPEKRDYMFVMEDTDTGRLAGVCAIKGAVGLNEPFYNYRIGTLVHSSREIDVFTRMETLYLSNDLTGSTELCSLFLHPDYRTGNNGKLLSKSRFLFIAQFPHLFTEKLIAEMRGYQEENGRSPFYEGLGRHFFKMDFDHVDALTAVGKKSFIAELMPRQPLYVAYLPDDAQEVIGKVHTSTAPARRLLEQEGLYFEGYVDIFDAGPVLQARVSELRAMRDSVLAQVGAAAVPDAACATLPEPEPGPEPVLVSNTALHDFRMILSQTAPVNGAVALSAAEQDALRCADGDAVRTLSLNSRKYPHV</sequence>
<comment type="caution">
    <text evidence="4">The sequence shown here is derived from an EMBL/GenBank/DDBJ whole genome shotgun (WGS) entry which is preliminary data.</text>
</comment>
<proteinExistence type="predicted"/>
<gene>
    <name evidence="4" type="primary">astA_1</name>
    <name evidence="4" type="ORF">DUPY_30610</name>
</gene>
<keyword evidence="5" id="KW-1185">Reference proteome</keyword>
<dbReference type="InterPro" id="IPR007041">
    <property type="entry name" value="Arg_succinylTrfase_AstA/AruG"/>
</dbReference>
<protein>
    <submittedName>
        <fullName evidence="4">Arginine N-succinyltransferase</fullName>
        <ecNumber evidence="4">2.3.1.109</ecNumber>
    </submittedName>
</protein>
<dbReference type="EMBL" id="LROM01000090">
    <property type="protein sequence ID" value="OEZ98879.1"/>
    <property type="molecule type" value="Genomic_DNA"/>
</dbReference>
<evidence type="ECO:0000313" key="5">
    <source>
        <dbReference type="Proteomes" id="UP000175989"/>
    </source>
</evidence>
<dbReference type="InterPro" id="IPR016181">
    <property type="entry name" value="Acyl_CoA_acyltransferase"/>
</dbReference>
<keyword evidence="2 4" id="KW-0808">Transferase</keyword>
<dbReference type="AlphaFoldDB" id="A0A1E7WJU9"/>
<dbReference type="EC" id="2.3.1.109" evidence="4"/>
<dbReference type="NCBIfam" id="TIGR03244">
    <property type="entry name" value="arg_catab_AstA"/>
    <property type="match status" value="1"/>
</dbReference>
<keyword evidence="3 4" id="KW-0012">Acyltransferase</keyword>
<name>A0A1E7WJU9_9BURK</name>
<dbReference type="PATRIC" id="fig|762836.4.peg.3152"/>
<dbReference type="PANTHER" id="PTHR30420:SF1">
    <property type="entry name" value="ARGININE N-SUCCINYLTRANSFERASE"/>
    <property type="match status" value="1"/>
</dbReference>
<evidence type="ECO:0000256" key="1">
    <source>
        <dbReference type="ARBA" id="ARBA00022503"/>
    </source>
</evidence>
<evidence type="ECO:0000256" key="3">
    <source>
        <dbReference type="ARBA" id="ARBA00023315"/>
    </source>
</evidence>
<dbReference type="InterPro" id="IPR017650">
    <property type="entry name" value="Arginine_N-succinylTrfase"/>
</dbReference>
<dbReference type="GO" id="GO:0006527">
    <property type="term" value="P:L-arginine catabolic process"/>
    <property type="evidence" value="ECO:0007669"/>
    <property type="project" value="InterPro"/>
</dbReference>
<dbReference type="OrthoDB" id="21121at2"/>
<evidence type="ECO:0000313" key="4">
    <source>
        <dbReference type="EMBL" id="OEZ98879.1"/>
    </source>
</evidence>
<dbReference type="PANTHER" id="PTHR30420">
    <property type="entry name" value="N-SUCCINYLARGININE DIHYDROLASE"/>
    <property type="match status" value="1"/>
</dbReference>
<dbReference type="Gene3D" id="2.40.40.20">
    <property type="match status" value="1"/>
</dbReference>
<keyword evidence="1" id="KW-0056">Arginine metabolism</keyword>
<evidence type="ECO:0000256" key="2">
    <source>
        <dbReference type="ARBA" id="ARBA00022679"/>
    </source>
</evidence>